<evidence type="ECO:0000256" key="5">
    <source>
        <dbReference type="ARBA" id="ARBA00022989"/>
    </source>
</evidence>
<evidence type="ECO:0000256" key="4">
    <source>
        <dbReference type="ARBA" id="ARBA00022970"/>
    </source>
</evidence>
<accession>A0A1J4K416</accession>
<dbReference type="GO" id="GO:0016020">
    <property type="term" value="C:membrane"/>
    <property type="evidence" value="ECO:0007669"/>
    <property type="project" value="UniProtKB-SubCell"/>
</dbReference>
<dbReference type="AlphaFoldDB" id="A0A1J4K416"/>
<dbReference type="GeneID" id="94839284"/>
<feature type="transmembrane region" description="Helical" evidence="7">
    <location>
        <begin position="117"/>
        <end position="135"/>
    </location>
</feature>
<dbReference type="Gene3D" id="1.20.1740.10">
    <property type="entry name" value="Amino acid/polyamine transporter I"/>
    <property type="match status" value="1"/>
</dbReference>
<evidence type="ECO:0000259" key="8">
    <source>
        <dbReference type="Pfam" id="PF00324"/>
    </source>
</evidence>
<feature type="transmembrane region" description="Helical" evidence="7">
    <location>
        <begin position="165"/>
        <end position="183"/>
    </location>
</feature>
<evidence type="ECO:0000256" key="3">
    <source>
        <dbReference type="ARBA" id="ARBA00022692"/>
    </source>
</evidence>
<dbReference type="PIRSF" id="PIRSF006060">
    <property type="entry name" value="AA_transporter"/>
    <property type="match status" value="1"/>
</dbReference>
<keyword evidence="5 7" id="KW-1133">Transmembrane helix</keyword>
<feature type="domain" description="Amino acid permease/ SLC12A" evidence="8">
    <location>
        <begin position="49"/>
        <end position="508"/>
    </location>
</feature>
<reference evidence="9" key="1">
    <citation type="submission" date="2016-10" db="EMBL/GenBank/DDBJ databases">
        <authorList>
            <person name="Benchimol M."/>
            <person name="Almeida L.G."/>
            <person name="Vasconcelos A.T."/>
            <person name="Perreira-Neves A."/>
            <person name="Rosa I.A."/>
            <person name="Tasca T."/>
            <person name="Bogo M.R."/>
            <person name="de Souza W."/>
        </authorList>
    </citation>
    <scope>NUCLEOTIDE SEQUENCE [LARGE SCALE GENOMIC DNA]</scope>
    <source>
        <strain evidence="9">K</strain>
    </source>
</reference>
<feature type="transmembrane region" description="Helical" evidence="7">
    <location>
        <begin position="491"/>
        <end position="510"/>
    </location>
</feature>
<gene>
    <name evidence="9" type="ORF">TRFO_25805</name>
</gene>
<comment type="caution">
    <text evidence="9">The sequence shown here is derived from an EMBL/GenBank/DDBJ whole genome shotgun (WGS) entry which is preliminary data.</text>
</comment>
<dbReference type="EMBL" id="MLAK01000733">
    <property type="protein sequence ID" value="OHT06193.1"/>
    <property type="molecule type" value="Genomic_DNA"/>
</dbReference>
<proteinExistence type="predicted"/>
<evidence type="ECO:0000256" key="2">
    <source>
        <dbReference type="ARBA" id="ARBA00022448"/>
    </source>
</evidence>
<sequence>MSDSGNNGGIIPIEAAPDADELKPEQDVLTEENPELQVQSLERGILSWHVSLISLGGIIGSCYFLGLGLTFSEMGSVSVLLAYFLAGAAVFGVMQSFSELLVNIPRHGSFVSYNREFLGDIAAAGIGWAFWANWVVYVPSEALAFATFLNYFYTLPFSNPAWSNFVWGVICLILLTLINLFRVKWFGYIESIMSIAKIFSIVFFVICAIFIWAGVIGNKQHPFLDSGGFIGNKIILQGEGSVTDKLFPRGGLVIFTYMIYTLVNFQGSEIVGLSAAETQNPEVNVPVACRKVAVRIILIYLIPVLCLILIVPYEQANLEESIFAFALKSYGLEWAAQIFTFITLVAAFSCANSGLYGTVRCLYGLSVEGLAPKFLSNLNQFNAPQNSTIFTLVFIWIVFILGFLSETLQIWGEGGLPLYANLLGISGFTGTLAWVGIIISQMVFRYRLKQRGYTADSLTVKAAFFPYLEGYAVLLQVAAMILLLLEDSGLIVFGISMAIIVITVVVYIILKRCHRIRTDIIYAVDEARFDLKYPPLEGSTLHNETIQGTPTHTLEITAAPGHDESEETHLPSSAEFTVTNEVHTVL</sequence>
<dbReference type="OrthoDB" id="3900342at2759"/>
<evidence type="ECO:0000256" key="1">
    <source>
        <dbReference type="ARBA" id="ARBA00004141"/>
    </source>
</evidence>
<dbReference type="GO" id="GO:0015171">
    <property type="term" value="F:amino acid transmembrane transporter activity"/>
    <property type="evidence" value="ECO:0007669"/>
    <property type="project" value="TreeGrafter"/>
</dbReference>
<dbReference type="PANTHER" id="PTHR43341:SF1">
    <property type="entry name" value="GENERAL AMINO-ACID PERMEASE GAP1"/>
    <property type="match status" value="1"/>
</dbReference>
<organism evidence="9 10">
    <name type="scientific">Tritrichomonas foetus</name>
    <dbReference type="NCBI Taxonomy" id="1144522"/>
    <lineage>
        <taxon>Eukaryota</taxon>
        <taxon>Metamonada</taxon>
        <taxon>Parabasalia</taxon>
        <taxon>Tritrichomonadida</taxon>
        <taxon>Tritrichomonadidae</taxon>
        <taxon>Tritrichomonas</taxon>
    </lineage>
</organism>
<feature type="transmembrane region" description="Helical" evidence="7">
    <location>
        <begin position="418"/>
        <end position="444"/>
    </location>
</feature>
<dbReference type="PANTHER" id="PTHR43341">
    <property type="entry name" value="AMINO ACID PERMEASE"/>
    <property type="match status" value="1"/>
</dbReference>
<keyword evidence="6 7" id="KW-0472">Membrane</keyword>
<comment type="subcellular location">
    <subcellularLocation>
        <location evidence="1">Membrane</location>
        <topology evidence="1">Multi-pass membrane protein</topology>
    </subcellularLocation>
</comment>
<dbReference type="Proteomes" id="UP000179807">
    <property type="component" value="Unassembled WGS sequence"/>
</dbReference>
<feature type="transmembrane region" description="Helical" evidence="7">
    <location>
        <begin position="77"/>
        <end position="97"/>
    </location>
</feature>
<keyword evidence="10" id="KW-1185">Reference proteome</keyword>
<feature type="transmembrane region" description="Helical" evidence="7">
    <location>
        <begin position="292"/>
        <end position="314"/>
    </location>
</feature>
<dbReference type="RefSeq" id="XP_068359329.1">
    <property type="nucleotide sequence ID" value="XM_068504580.1"/>
</dbReference>
<keyword evidence="4" id="KW-0029">Amino-acid transport</keyword>
<evidence type="ECO:0000256" key="7">
    <source>
        <dbReference type="SAM" id="Phobius"/>
    </source>
</evidence>
<dbReference type="VEuPathDB" id="TrichDB:TRFO_25805"/>
<keyword evidence="2" id="KW-0813">Transport</keyword>
<feature type="transmembrane region" description="Helical" evidence="7">
    <location>
        <begin position="389"/>
        <end position="412"/>
    </location>
</feature>
<feature type="transmembrane region" description="Helical" evidence="7">
    <location>
        <begin position="464"/>
        <end position="485"/>
    </location>
</feature>
<feature type="transmembrane region" description="Helical" evidence="7">
    <location>
        <begin position="246"/>
        <end position="263"/>
    </location>
</feature>
<evidence type="ECO:0000313" key="9">
    <source>
        <dbReference type="EMBL" id="OHT06193.1"/>
    </source>
</evidence>
<dbReference type="InterPro" id="IPR050524">
    <property type="entry name" value="APC_YAT"/>
</dbReference>
<feature type="transmembrane region" description="Helical" evidence="7">
    <location>
        <begin position="334"/>
        <end position="356"/>
    </location>
</feature>
<protein>
    <submittedName>
        <fullName evidence="9">Amino acid permease family protein</fullName>
    </submittedName>
</protein>
<evidence type="ECO:0000256" key="6">
    <source>
        <dbReference type="ARBA" id="ARBA00023136"/>
    </source>
</evidence>
<feature type="transmembrane region" description="Helical" evidence="7">
    <location>
        <begin position="45"/>
        <end position="65"/>
    </location>
</feature>
<keyword evidence="3 7" id="KW-0812">Transmembrane</keyword>
<evidence type="ECO:0000313" key="10">
    <source>
        <dbReference type="Proteomes" id="UP000179807"/>
    </source>
</evidence>
<dbReference type="Pfam" id="PF00324">
    <property type="entry name" value="AA_permease"/>
    <property type="match status" value="1"/>
</dbReference>
<feature type="transmembrane region" description="Helical" evidence="7">
    <location>
        <begin position="195"/>
        <end position="216"/>
    </location>
</feature>
<dbReference type="InterPro" id="IPR004841">
    <property type="entry name" value="AA-permease/SLC12A_dom"/>
</dbReference>
<name>A0A1J4K416_9EUKA</name>